<dbReference type="GO" id="GO:0005759">
    <property type="term" value="C:mitochondrial matrix"/>
    <property type="evidence" value="ECO:0007669"/>
    <property type="project" value="UniProtKB-SubCell"/>
</dbReference>
<comment type="similarity">
    <text evidence="2">Belongs to the complex I LYR family.</text>
</comment>
<keyword evidence="4" id="KW-0143">Chaperone</keyword>
<feature type="domain" description="Complex 1 LYR protein" evidence="10">
    <location>
        <begin position="9"/>
        <end position="59"/>
    </location>
</feature>
<dbReference type="InterPro" id="IPR045298">
    <property type="entry name" value="Complex1_LYR_LYRM7"/>
</dbReference>
<dbReference type="PANTHER" id="PTHR46749">
    <property type="entry name" value="COMPLEX III ASSEMBLY FACTOR LYRM7"/>
    <property type="match status" value="1"/>
</dbReference>
<dbReference type="GO" id="GO:0034551">
    <property type="term" value="P:mitochondrial respiratory chain complex III assembly"/>
    <property type="evidence" value="ECO:0007669"/>
    <property type="project" value="InterPro"/>
</dbReference>
<feature type="coiled-coil region" evidence="9">
    <location>
        <begin position="19"/>
        <end position="46"/>
    </location>
</feature>
<evidence type="ECO:0000256" key="7">
    <source>
        <dbReference type="ARBA" id="ARBA00026165"/>
    </source>
</evidence>
<dbReference type="Proteomes" id="UP001221898">
    <property type="component" value="Unassembled WGS sequence"/>
</dbReference>
<evidence type="ECO:0000256" key="2">
    <source>
        <dbReference type="ARBA" id="ARBA00009508"/>
    </source>
</evidence>
<comment type="subcellular location">
    <subcellularLocation>
        <location evidence="1">Mitochondrion matrix</location>
    </subcellularLocation>
</comment>
<comment type="function">
    <text evidence="5">Assembly factor required for Rieske Fe-S protein UQCRFS1 incorporation into the cytochrome b-c1 (CIII) complex. Functions as a chaperone, binding to this subunit within the mitochondrial matrix and stabilizing it prior to its translocation and insertion into the late CIII dimeric intermediate within the mitochondrial inner membrane.</text>
</comment>
<evidence type="ECO:0000259" key="10">
    <source>
        <dbReference type="Pfam" id="PF05347"/>
    </source>
</evidence>
<reference evidence="11" key="1">
    <citation type="journal article" date="2023" name="Science">
        <title>Genome structures resolve the early diversification of teleost fishes.</title>
        <authorList>
            <person name="Parey E."/>
            <person name="Louis A."/>
            <person name="Montfort J."/>
            <person name="Bouchez O."/>
            <person name="Roques C."/>
            <person name="Iampietro C."/>
            <person name="Lluch J."/>
            <person name="Castinel A."/>
            <person name="Donnadieu C."/>
            <person name="Desvignes T."/>
            <person name="Floi Bucao C."/>
            <person name="Jouanno E."/>
            <person name="Wen M."/>
            <person name="Mejri S."/>
            <person name="Dirks R."/>
            <person name="Jansen H."/>
            <person name="Henkel C."/>
            <person name="Chen W.J."/>
            <person name="Zahm M."/>
            <person name="Cabau C."/>
            <person name="Klopp C."/>
            <person name="Thompson A.W."/>
            <person name="Robinson-Rechavi M."/>
            <person name="Braasch I."/>
            <person name="Lecointre G."/>
            <person name="Bobe J."/>
            <person name="Postlethwait J.H."/>
            <person name="Berthelot C."/>
            <person name="Roest Crollius H."/>
            <person name="Guiguen Y."/>
        </authorList>
    </citation>
    <scope>NUCLEOTIDE SEQUENCE</scope>
    <source>
        <strain evidence="11">NC1722</strain>
    </source>
</reference>
<dbReference type="AlphaFoldDB" id="A0AAD7WD76"/>
<sequence>MVSRLKVFRVFKSLHKTRLDVFKDDIRALTAAREKINDEFRKNKEETSEETINKMIKMASDVELVLRQTVIQGVHVEDNKILLRPRESILLENVPYRDNPGKET</sequence>
<gene>
    <name evidence="11" type="ORF">AAFF_G00072260</name>
</gene>
<comment type="caution">
    <text evidence="11">The sequence shown here is derived from an EMBL/GenBank/DDBJ whole genome shotgun (WGS) entry which is preliminary data.</text>
</comment>
<evidence type="ECO:0000256" key="3">
    <source>
        <dbReference type="ARBA" id="ARBA00023128"/>
    </source>
</evidence>
<organism evidence="11 12">
    <name type="scientific">Aldrovandia affinis</name>
    <dbReference type="NCBI Taxonomy" id="143900"/>
    <lineage>
        <taxon>Eukaryota</taxon>
        <taxon>Metazoa</taxon>
        <taxon>Chordata</taxon>
        <taxon>Craniata</taxon>
        <taxon>Vertebrata</taxon>
        <taxon>Euteleostomi</taxon>
        <taxon>Actinopterygii</taxon>
        <taxon>Neopterygii</taxon>
        <taxon>Teleostei</taxon>
        <taxon>Notacanthiformes</taxon>
        <taxon>Halosauridae</taxon>
        <taxon>Aldrovandia</taxon>
    </lineage>
</organism>
<dbReference type="GO" id="GO:0044183">
    <property type="term" value="F:protein folding chaperone"/>
    <property type="evidence" value="ECO:0007669"/>
    <property type="project" value="TreeGrafter"/>
</dbReference>
<keyword evidence="9" id="KW-0175">Coiled coil</keyword>
<evidence type="ECO:0000256" key="1">
    <source>
        <dbReference type="ARBA" id="ARBA00004305"/>
    </source>
</evidence>
<dbReference type="InterPro" id="IPR050435">
    <property type="entry name" value="MZM1/LYRM7"/>
</dbReference>
<name>A0AAD7WD76_9TELE</name>
<protein>
    <recommendedName>
        <fullName evidence="7">Complex III assembly factor LYRM7</fullName>
    </recommendedName>
    <alternativeName>
        <fullName evidence="8">LYR motif-containing protein 7</fullName>
    </alternativeName>
</protein>
<dbReference type="EMBL" id="JAINUG010000143">
    <property type="protein sequence ID" value="KAJ8392742.1"/>
    <property type="molecule type" value="Genomic_DNA"/>
</dbReference>
<evidence type="ECO:0000256" key="5">
    <source>
        <dbReference type="ARBA" id="ARBA00025430"/>
    </source>
</evidence>
<accession>A0AAD7WD76</accession>
<keyword evidence="12" id="KW-1185">Reference proteome</keyword>
<dbReference type="CDD" id="cd20267">
    <property type="entry name" value="Complex1_LYR_LYRM7"/>
    <property type="match status" value="1"/>
</dbReference>
<evidence type="ECO:0000256" key="8">
    <source>
        <dbReference type="ARBA" id="ARBA00031830"/>
    </source>
</evidence>
<comment type="subunit">
    <text evidence="6">Interacts with UQCRFS1.</text>
</comment>
<evidence type="ECO:0000256" key="4">
    <source>
        <dbReference type="ARBA" id="ARBA00023186"/>
    </source>
</evidence>
<evidence type="ECO:0000256" key="9">
    <source>
        <dbReference type="SAM" id="Coils"/>
    </source>
</evidence>
<evidence type="ECO:0000256" key="6">
    <source>
        <dbReference type="ARBA" id="ARBA00025809"/>
    </source>
</evidence>
<proteinExistence type="inferred from homology"/>
<evidence type="ECO:0000313" key="12">
    <source>
        <dbReference type="Proteomes" id="UP001221898"/>
    </source>
</evidence>
<dbReference type="Pfam" id="PF05347">
    <property type="entry name" value="Complex1_LYR"/>
    <property type="match status" value="1"/>
</dbReference>
<dbReference type="PANTHER" id="PTHR46749:SF1">
    <property type="entry name" value="COMPLEX III ASSEMBLY FACTOR LYRM7"/>
    <property type="match status" value="1"/>
</dbReference>
<keyword evidence="3" id="KW-0496">Mitochondrion</keyword>
<dbReference type="InterPro" id="IPR008011">
    <property type="entry name" value="Complex1_LYR_dom"/>
</dbReference>
<evidence type="ECO:0000313" key="11">
    <source>
        <dbReference type="EMBL" id="KAJ8392742.1"/>
    </source>
</evidence>